<organism evidence="5 6">
    <name type="scientific">Midichloria mitochondrii (strain IricVA)</name>
    <dbReference type="NCBI Taxonomy" id="696127"/>
    <lineage>
        <taxon>Bacteria</taxon>
        <taxon>Pseudomonadati</taxon>
        <taxon>Pseudomonadota</taxon>
        <taxon>Alphaproteobacteria</taxon>
        <taxon>Rickettsiales</taxon>
        <taxon>Candidatus Midichloriaceae</taxon>
        <taxon>Candidatus Midichloria</taxon>
    </lineage>
</organism>
<dbReference type="InterPro" id="IPR010992">
    <property type="entry name" value="IHF-like_DNA-bd_dom_sf"/>
</dbReference>
<evidence type="ECO:0000256" key="3">
    <source>
        <dbReference type="ARBA" id="ARBA00023125"/>
    </source>
</evidence>
<name>F7XWK1_MIDMI</name>
<sequence>MNKAELVTITTSYTELKKTEVNKCIESFIAIIKKTLRSGEKVKLVGFGSLKVINIPNREVTDPRSGKRIKVPASKKLKFIPGKELKAILKQG</sequence>
<dbReference type="RefSeq" id="WP_013951253.1">
    <property type="nucleotide sequence ID" value="NC_015722.1"/>
</dbReference>
<keyword evidence="3 5" id="KW-0238">DNA-binding</keyword>
<dbReference type="PANTHER" id="PTHR33175:SF3">
    <property type="entry name" value="DNA-BINDING PROTEIN HU-BETA"/>
    <property type="match status" value="1"/>
</dbReference>
<dbReference type="InterPro" id="IPR000119">
    <property type="entry name" value="Hist_DNA-bd"/>
</dbReference>
<protein>
    <submittedName>
        <fullName evidence="5">DNA-binding protein</fullName>
    </submittedName>
</protein>
<accession>F7XWK1</accession>
<gene>
    <name evidence="5" type="ordered locus">midi_00760</name>
</gene>
<dbReference type="OrthoDB" id="9799835at2"/>
<dbReference type="STRING" id="696127.midi_00760"/>
<dbReference type="GO" id="GO:0030527">
    <property type="term" value="F:structural constituent of chromatin"/>
    <property type="evidence" value="ECO:0007669"/>
    <property type="project" value="InterPro"/>
</dbReference>
<dbReference type="EMBL" id="CP002130">
    <property type="protein sequence ID" value="AEI89050.1"/>
    <property type="molecule type" value="Genomic_DNA"/>
</dbReference>
<dbReference type="SMART" id="SM00411">
    <property type="entry name" value="BHL"/>
    <property type="match status" value="1"/>
</dbReference>
<reference evidence="5 6" key="1">
    <citation type="journal article" date="2011" name="Mol. Biol. Evol.">
        <title>Phylogenomic evidence for the presence of a flagellum and cbb3 oxidase in the free-living mitochondrial ancestor.</title>
        <authorList>
            <person name="Sassera D."/>
            <person name="Lo N."/>
            <person name="Epis S."/>
            <person name="D'Auria G."/>
            <person name="Montagna M."/>
            <person name="Comandatore F."/>
            <person name="Horner D."/>
            <person name="Pereto J."/>
            <person name="Luciano A.M."/>
            <person name="Franciosi F."/>
            <person name="Ferri E."/>
            <person name="Crotti E."/>
            <person name="Bazzocchi C."/>
            <person name="Daffonchio D."/>
            <person name="Sacchi L."/>
            <person name="Moya A."/>
            <person name="Latorre A."/>
            <person name="Bandi C."/>
        </authorList>
    </citation>
    <scope>NUCLEOTIDE SEQUENCE [LARGE SCALE GENOMIC DNA]</scope>
    <source>
        <strain evidence="5 6">IricVA</strain>
    </source>
</reference>
<keyword evidence="6" id="KW-1185">Reference proteome</keyword>
<dbReference type="HOGENOM" id="CLU_105066_3_1_5"/>
<evidence type="ECO:0000256" key="1">
    <source>
        <dbReference type="ARBA" id="ARBA00010529"/>
    </source>
</evidence>
<dbReference type="GO" id="GO:0030261">
    <property type="term" value="P:chromosome condensation"/>
    <property type="evidence" value="ECO:0007669"/>
    <property type="project" value="UniProtKB-KW"/>
</dbReference>
<proteinExistence type="inferred from homology"/>
<dbReference type="PANTHER" id="PTHR33175">
    <property type="entry name" value="DNA-BINDING PROTEIN HU"/>
    <property type="match status" value="1"/>
</dbReference>
<dbReference type="KEGG" id="mmn:midi_00760"/>
<evidence type="ECO:0000313" key="6">
    <source>
        <dbReference type="Proteomes" id="UP000006639"/>
    </source>
</evidence>
<dbReference type="Pfam" id="PF00216">
    <property type="entry name" value="Bac_DNA_binding"/>
    <property type="match status" value="1"/>
</dbReference>
<evidence type="ECO:0000256" key="2">
    <source>
        <dbReference type="ARBA" id="ARBA00023067"/>
    </source>
</evidence>
<dbReference type="Gene3D" id="4.10.520.10">
    <property type="entry name" value="IHF-like DNA-binding proteins"/>
    <property type="match status" value="1"/>
</dbReference>
<dbReference type="GO" id="GO:0003677">
    <property type="term" value="F:DNA binding"/>
    <property type="evidence" value="ECO:0007669"/>
    <property type="project" value="UniProtKB-KW"/>
</dbReference>
<dbReference type="SUPFAM" id="SSF47729">
    <property type="entry name" value="IHF-like DNA-binding proteins"/>
    <property type="match status" value="1"/>
</dbReference>
<dbReference type="PRINTS" id="PR01727">
    <property type="entry name" value="DNABINDINGHU"/>
</dbReference>
<dbReference type="GO" id="GO:0005829">
    <property type="term" value="C:cytosol"/>
    <property type="evidence" value="ECO:0007669"/>
    <property type="project" value="TreeGrafter"/>
</dbReference>
<comment type="similarity">
    <text evidence="1 4">Belongs to the bacterial histone-like protein family.</text>
</comment>
<dbReference type="AlphaFoldDB" id="F7XWK1"/>
<keyword evidence="2" id="KW-0226">DNA condensation</keyword>
<evidence type="ECO:0000313" key="5">
    <source>
        <dbReference type="EMBL" id="AEI89050.1"/>
    </source>
</evidence>
<dbReference type="Proteomes" id="UP000006639">
    <property type="component" value="Chromosome"/>
</dbReference>
<evidence type="ECO:0000256" key="4">
    <source>
        <dbReference type="RuleBase" id="RU003939"/>
    </source>
</evidence>